<dbReference type="PANTHER" id="PTHR16675:SF251">
    <property type="entry name" value="HLA CLASS I HISTOCOMPATIBILITY ANTIGEN, C ALPHA CHAIN"/>
    <property type="match status" value="1"/>
</dbReference>
<keyword evidence="3" id="KW-0391">Immunity</keyword>
<evidence type="ECO:0000256" key="2">
    <source>
        <dbReference type="ARBA" id="ARBA00022451"/>
    </source>
</evidence>
<dbReference type="Gene3D" id="2.60.40.10">
    <property type="entry name" value="Immunoglobulins"/>
    <property type="match status" value="1"/>
</dbReference>
<evidence type="ECO:0000256" key="1">
    <source>
        <dbReference type="ARBA" id="ARBA00004167"/>
    </source>
</evidence>
<evidence type="ECO:0000259" key="7">
    <source>
        <dbReference type="SMART" id="SM00407"/>
    </source>
</evidence>
<dbReference type="GO" id="GO:0030670">
    <property type="term" value="C:phagocytic vesicle membrane"/>
    <property type="evidence" value="ECO:0007669"/>
    <property type="project" value="UniProtKB-ARBA"/>
</dbReference>
<dbReference type="GO" id="GO:0009897">
    <property type="term" value="C:external side of plasma membrane"/>
    <property type="evidence" value="ECO:0007669"/>
    <property type="project" value="TreeGrafter"/>
</dbReference>
<dbReference type="GO" id="GO:0005615">
    <property type="term" value="C:extracellular space"/>
    <property type="evidence" value="ECO:0007669"/>
    <property type="project" value="TreeGrafter"/>
</dbReference>
<comment type="subcellular location">
    <subcellularLocation>
        <location evidence="1">Membrane</location>
        <topology evidence="1">Single-pass membrane protein</topology>
    </subcellularLocation>
</comment>
<dbReference type="GO" id="GO:0098553">
    <property type="term" value="C:lumenal side of endoplasmic reticulum membrane"/>
    <property type="evidence" value="ECO:0007669"/>
    <property type="project" value="UniProtKB-ARBA"/>
</dbReference>
<dbReference type="GO" id="GO:0001916">
    <property type="term" value="P:positive regulation of T cell mediated cytotoxicity"/>
    <property type="evidence" value="ECO:0007669"/>
    <property type="project" value="TreeGrafter"/>
</dbReference>
<comment type="caution">
    <text evidence="8">The sequence shown here is derived from an EMBL/GenBank/DDBJ whole genome shotgun (WGS) entry which is preliminary data.</text>
</comment>
<dbReference type="PANTHER" id="PTHR16675">
    <property type="entry name" value="MHC CLASS I-RELATED"/>
    <property type="match status" value="1"/>
</dbReference>
<dbReference type="SMART" id="SM00407">
    <property type="entry name" value="IGc1"/>
    <property type="match status" value="1"/>
</dbReference>
<dbReference type="InterPro" id="IPR050208">
    <property type="entry name" value="MHC_class-I_related"/>
</dbReference>
<organism evidence="8 9">
    <name type="scientific">Microtus ochrogaster</name>
    <name type="common">Prairie vole</name>
    <dbReference type="NCBI Taxonomy" id="79684"/>
    <lineage>
        <taxon>Eukaryota</taxon>
        <taxon>Metazoa</taxon>
        <taxon>Chordata</taxon>
        <taxon>Craniata</taxon>
        <taxon>Vertebrata</taxon>
        <taxon>Euteleostomi</taxon>
        <taxon>Mammalia</taxon>
        <taxon>Eutheria</taxon>
        <taxon>Euarchontoglires</taxon>
        <taxon>Glires</taxon>
        <taxon>Rodentia</taxon>
        <taxon>Myomorpha</taxon>
        <taxon>Muroidea</taxon>
        <taxon>Cricetidae</taxon>
        <taxon>Arvicolinae</taxon>
        <taxon>Microtus</taxon>
    </lineage>
</organism>
<dbReference type="Proteomes" id="UP000710432">
    <property type="component" value="Unassembled WGS sequence"/>
</dbReference>
<dbReference type="GO" id="GO:0042612">
    <property type="term" value="C:MHC class I protein complex"/>
    <property type="evidence" value="ECO:0007669"/>
    <property type="project" value="UniProtKB-KW"/>
</dbReference>
<keyword evidence="4" id="KW-0472">Membrane</keyword>
<protein>
    <submittedName>
        <fullName evidence="8">DLA class I histocompatibility antigen, A9/A9 alpha chain</fullName>
    </submittedName>
</protein>
<accession>A0A8J6KWQ1</accession>
<evidence type="ECO:0000313" key="9">
    <source>
        <dbReference type="Proteomes" id="UP000710432"/>
    </source>
</evidence>
<reference evidence="8" key="1">
    <citation type="submission" date="2020-03" db="EMBL/GenBank/DDBJ databases">
        <title>Studies in the Genomics of Life Span.</title>
        <authorList>
            <person name="Glass D."/>
        </authorList>
    </citation>
    <scope>NUCLEOTIDE SEQUENCE</scope>
    <source>
        <strain evidence="8">LTLLF</strain>
        <tissue evidence="8">Muscle</tissue>
    </source>
</reference>
<dbReference type="GO" id="GO:0002486">
    <property type="term" value="P:antigen processing and presentation of endogenous peptide antigen via MHC class I via ER pathway, TAP-independent"/>
    <property type="evidence" value="ECO:0007669"/>
    <property type="project" value="TreeGrafter"/>
</dbReference>
<keyword evidence="2" id="KW-0490">MHC I</keyword>
<dbReference type="CDD" id="cd07698">
    <property type="entry name" value="IgC1_MHC_I_alpha3"/>
    <property type="match status" value="1"/>
</dbReference>
<dbReference type="AlphaFoldDB" id="A0A8J6KWQ1"/>
<feature type="compositionally biased region" description="Basic and acidic residues" evidence="6">
    <location>
        <begin position="105"/>
        <end position="114"/>
    </location>
</feature>
<proteinExistence type="predicted"/>
<dbReference type="InterPro" id="IPR003597">
    <property type="entry name" value="Ig_C1-set"/>
</dbReference>
<dbReference type="GO" id="GO:0002476">
    <property type="term" value="P:antigen processing and presentation of endogenous peptide antigen via MHC class Ib"/>
    <property type="evidence" value="ECO:0007669"/>
    <property type="project" value="TreeGrafter"/>
</dbReference>
<dbReference type="InterPro" id="IPR036179">
    <property type="entry name" value="Ig-like_dom_sf"/>
</dbReference>
<evidence type="ECO:0000256" key="5">
    <source>
        <dbReference type="ARBA" id="ARBA00023180"/>
    </source>
</evidence>
<feature type="region of interest" description="Disordered" evidence="6">
    <location>
        <begin position="1"/>
        <end position="26"/>
    </location>
</feature>
<dbReference type="EMBL" id="JAATJU010021982">
    <property type="protein sequence ID" value="KAH0512391.1"/>
    <property type="molecule type" value="Genomic_DNA"/>
</dbReference>
<evidence type="ECO:0000256" key="3">
    <source>
        <dbReference type="ARBA" id="ARBA00022859"/>
    </source>
</evidence>
<dbReference type="InterPro" id="IPR013783">
    <property type="entry name" value="Ig-like_fold"/>
</dbReference>
<dbReference type="SUPFAM" id="SSF48726">
    <property type="entry name" value="Immunoglobulin"/>
    <property type="match status" value="1"/>
</dbReference>
<evidence type="ECO:0000313" key="8">
    <source>
        <dbReference type="EMBL" id="KAH0512391.1"/>
    </source>
</evidence>
<keyword evidence="5" id="KW-0325">Glycoprotein</keyword>
<evidence type="ECO:0000256" key="4">
    <source>
        <dbReference type="ARBA" id="ARBA00023136"/>
    </source>
</evidence>
<feature type="region of interest" description="Disordered" evidence="6">
    <location>
        <begin position="105"/>
        <end position="125"/>
    </location>
</feature>
<evidence type="ECO:0000256" key="6">
    <source>
        <dbReference type="SAM" id="MobiDB-lite"/>
    </source>
</evidence>
<sequence length="139" mass="15044">MGAMAGVAEAAGPSRRASASSGFSRGDTAVCRFPRNKCDPTLRPGPEVTLRCYPLKITLTCQRDGEDRTQDMELAGNGTYQKWAAMVMPSGEEQRYTCHLQHEGLSERTPHPEVRSQPPSAPMPTLGLTLLAGFSPLEP</sequence>
<gene>
    <name evidence="8" type="ORF">LTLLF_145190</name>
</gene>
<dbReference type="GO" id="GO:0005102">
    <property type="term" value="F:signaling receptor binding"/>
    <property type="evidence" value="ECO:0007669"/>
    <property type="project" value="TreeGrafter"/>
</dbReference>
<feature type="domain" description="Immunoglobulin C1-set" evidence="7">
    <location>
        <begin position="47"/>
        <end position="108"/>
    </location>
</feature>
<name>A0A8J6KWQ1_MICOH</name>
<dbReference type="GO" id="GO:0042605">
    <property type="term" value="F:peptide antigen binding"/>
    <property type="evidence" value="ECO:0007669"/>
    <property type="project" value="TreeGrafter"/>
</dbReference>
<dbReference type="GO" id="GO:0006955">
    <property type="term" value="P:immune response"/>
    <property type="evidence" value="ECO:0007669"/>
    <property type="project" value="TreeGrafter"/>
</dbReference>